<dbReference type="SMART" id="SM00248">
    <property type="entry name" value="ANK"/>
    <property type="match status" value="3"/>
</dbReference>
<feature type="repeat" description="ANK" evidence="3">
    <location>
        <begin position="130"/>
        <end position="162"/>
    </location>
</feature>
<dbReference type="InterPro" id="IPR002110">
    <property type="entry name" value="Ankyrin_rpt"/>
</dbReference>
<feature type="compositionally biased region" description="Basic and acidic residues" evidence="4">
    <location>
        <begin position="283"/>
        <end position="292"/>
    </location>
</feature>
<dbReference type="PROSITE" id="PS50088">
    <property type="entry name" value="ANK_REPEAT"/>
    <property type="match status" value="2"/>
</dbReference>
<dbReference type="RefSeq" id="XP_013089097.2">
    <property type="nucleotide sequence ID" value="XM_013233643.2"/>
</dbReference>
<evidence type="ECO:0000256" key="3">
    <source>
        <dbReference type="PROSITE-ProRule" id="PRU00023"/>
    </source>
</evidence>
<feature type="compositionally biased region" description="Polar residues" evidence="4">
    <location>
        <begin position="223"/>
        <end position="246"/>
    </location>
</feature>
<reference evidence="6" key="1">
    <citation type="submission" date="2025-08" db="UniProtKB">
        <authorList>
            <consortium name="RefSeq"/>
        </authorList>
    </citation>
    <scope>IDENTIFICATION</scope>
</reference>
<feature type="compositionally biased region" description="Polar residues" evidence="4">
    <location>
        <begin position="262"/>
        <end position="274"/>
    </location>
</feature>
<dbReference type="OMA" id="ECASHDG"/>
<dbReference type="AlphaFoldDB" id="A0A9U8EIT6"/>
<dbReference type="GO" id="GO:0085020">
    <property type="term" value="P:protein K6-linked ubiquitination"/>
    <property type="evidence" value="ECO:0007669"/>
    <property type="project" value="TreeGrafter"/>
</dbReference>
<feature type="compositionally biased region" description="Low complexity" evidence="4">
    <location>
        <begin position="252"/>
        <end position="261"/>
    </location>
</feature>
<dbReference type="PANTHER" id="PTHR24171:SF8">
    <property type="entry name" value="BRCA1-ASSOCIATED RING DOMAIN PROTEIN 1"/>
    <property type="match status" value="1"/>
</dbReference>
<dbReference type="GeneID" id="106073156"/>
<dbReference type="GO" id="GO:0031436">
    <property type="term" value="C:BRCA1-BARD1 complex"/>
    <property type="evidence" value="ECO:0007669"/>
    <property type="project" value="TreeGrafter"/>
</dbReference>
<evidence type="ECO:0000313" key="5">
    <source>
        <dbReference type="Proteomes" id="UP001165740"/>
    </source>
</evidence>
<dbReference type="SUPFAM" id="SSF48403">
    <property type="entry name" value="Ankyrin repeat"/>
    <property type="match status" value="1"/>
</dbReference>
<dbReference type="Pfam" id="PF00023">
    <property type="entry name" value="Ank"/>
    <property type="match status" value="1"/>
</dbReference>
<dbReference type="Pfam" id="PF12796">
    <property type="entry name" value="Ank_2"/>
    <property type="match status" value="1"/>
</dbReference>
<gene>
    <name evidence="6" type="primary">LOC106073156</name>
</gene>
<name>A0A9U8EIT6_BIOGL</name>
<organism evidence="5 6">
    <name type="scientific">Biomphalaria glabrata</name>
    <name type="common">Bloodfluke planorb</name>
    <name type="synonym">Freshwater snail</name>
    <dbReference type="NCBI Taxonomy" id="6526"/>
    <lineage>
        <taxon>Eukaryota</taxon>
        <taxon>Metazoa</taxon>
        <taxon>Spiralia</taxon>
        <taxon>Lophotrochozoa</taxon>
        <taxon>Mollusca</taxon>
        <taxon>Gastropoda</taxon>
        <taxon>Heterobranchia</taxon>
        <taxon>Euthyneura</taxon>
        <taxon>Panpulmonata</taxon>
        <taxon>Hygrophila</taxon>
        <taxon>Lymnaeoidea</taxon>
        <taxon>Planorbidae</taxon>
        <taxon>Biomphalaria</taxon>
    </lineage>
</organism>
<evidence type="ECO:0000256" key="2">
    <source>
        <dbReference type="ARBA" id="ARBA00023043"/>
    </source>
</evidence>
<keyword evidence="1" id="KW-0677">Repeat</keyword>
<accession>A0A9U8EIT6</accession>
<feature type="repeat" description="ANK" evidence="3">
    <location>
        <begin position="163"/>
        <end position="195"/>
    </location>
</feature>
<dbReference type="GO" id="GO:0004842">
    <property type="term" value="F:ubiquitin-protein transferase activity"/>
    <property type="evidence" value="ECO:0007669"/>
    <property type="project" value="TreeGrafter"/>
</dbReference>
<dbReference type="Gene3D" id="1.25.40.20">
    <property type="entry name" value="Ankyrin repeat-containing domain"/>
    <property type="match status" value="1"/>
</dbReference>
<evidence type="ECO:0000313" key="6">
    <source>
        <dbReference type="RefSeq" id="XP_013089097.2"/>
    </source>
</evidence>
<sequence>MCTSLKLLTFWDVNIFNAFISKIQQKRMLSISVCSGPRSRSSMKADSDGHESAVQFMGFLRKDEDTLTEVTRSLAKKDKAFIQEMFTTRVDEWTPLHACTLRGARKLVKIALKAGVNPNIEMGVPDGLPGRCSPLHLAAYRGDVSIIQLLIQFGAHLEKRDSKNYTPLHYAVLKRNTLAARKLLKFGADASVLTLEERMFYRDDIDSKSSGVLCVPVKATSKTNSKFSDVPSSNSKRSGTTASSSRYPEVGSSHSKYSSVSATNSKYPGVSSSKYAGVGAASSKDRSRSKVS</sequence>
<dbReference type="PROSITE" id="PS50297">
    <property type="entry name" value="ANK_REP_REGION"/>
    <property type="match status" value="2"/>
</dbReference>
<keyword evidence="5" id="KW-1185">Reference proteome</keyword>
<proteinExistence type="predicted"/>
<dbReference type="PANTHER" id="PTHR24171">
    <property type="entry name" value="ANKYRIN REPEAT DOMAIN-CONTAINING PROTEIN 39-RELATED"/>
    <property type="match status" value="1"/>
</dbReference>
<dbReference type="InterPro" id="IPR036770">
    <property type="entry name" value="Ankyrin_rpt-contain_sf"/>
</dbReference>
<evidence type="ECO:0000256" key="1">
    <source>
        <dbReference type="ARBA" id="ARBA00022737"/>
    </source>
</evidence>
<dbReference type="GO" id="GO:0070531">
    <property type="term" value="C:BRCA1-A complex"/>
    <property type="evidence" value="ECO:0007669"/>
    <property type="project" value="TreeGrafter"/>
</dbReference>
<keyword evidence="2 3" id="KW-0040">ANK repeat</keyword>
<feature type="region of interest" description="Disordered" evidence="4">
    <location>
        <begin position="223"/>
        <end position="292"/>
    </location>
</feature>
<protein>
    <submittedName>
        <fullName evidence="6">26S proteasome non-ATPase regulatory subunit 10-like isoform X1</fullName>
    </submittedName>
</protein>
<evidence type="ECO:0000256" key="4">
    <source>
        <dbReference type="SAM" id="MobiDB-lite"/>
    </source>
</evidence>
<dbReference type="Proteomes" id="UP001165740">
    <property type="component" value="Chromosome 17"/>
</dbReference>